<dbReference type="InterPro" id="IPR036490">
    <property type="entry name" value="ThsB_TIR-like_sf"/>
</dbReference>
<dbReference type="SUPFAM" id="SSF52206">
    <property type="entry name" value="Hypothetical protein MTH538"/>
    <property type="match status" value="1"/>
</dbReference>
<dbReference type="Gene3D" id="3.40.50.11200">
    <property type="match status" value="1"/>
</dbReference>
<accession>A0A6B1FD17</accession>
<reference evidence="2" key="1">
    <citation type="submission" date="2019-09" db="EMBL/GenBank/DDBJ databases">
        <title>Characterisation of the sponge microbiome using genome-centric metagenomics.</title>
        <authorList>
            <person name="Engelberts J.P."/>
            <person name="Robbins S.J."/>
            <person name="De Goeij J.M."/>
            <person name="Aranda M."/>
            <person name="Bell S.C."/>
            <person name="Webster N.S."/>
        </authorList>
    </citation>
    <scope>NUCLEOTIDE SEQUENCE</scope>
    <source>
        <strain evidence="2">SB0676_bin_10</strain>
    </source>
</reference>
<feature type="domain" description="Thoeris protein ThsB TIR-like" evidence="1">
    <location>
        <begin position="6"/>
        <end position="100"/>
    </location>
</feature>
<gene>
    <name evidence="2" type="ORF">F4162_04115</name>
</gene>
<evidence type="ECO:0000259" key="1">
    <source>
        <dbReference type="Pfam" id="PF08937"/>
    </source>
</evidence>
<dbReference type="AlphaFoldDB" id="A0A6B1FD17"/>
<proteinExistence type="predicted"/>
<evidence type="ECO:0000313" key="2">
    <source>
        <dbReference type="EMBL" id="MYG38182.1"/>
    </source>
</evidence>
<dbReference type="EMBL" id="VYDO01000133">
    <property type="protein sequence ID" value="MYG38182.1"/>
    <property type="molecule type" value="Genomic_DNA"/>
</dbReference>
<sequence>MARQAFYSFHYRPDSWRAAQVRNIGSIEGNRPTTDNEWEEVKRGGDSAIKRWIADQMKNRSCTVVLVGTNTANRKWINYEIAKSWNDQMGVVGIHIHGLKDRNGYTSSKGGNPFHYLTLGNSSTRLSSIVKCYDPKGRSSKERYDWISRYIEDAVEEAIGIRSREN</sequence>
<comment type="caution">
    <text evidence="2">The sequence shown here is derived from an EMBL/GenBank/DDBJ whole genome shotgun (WGS) entry which is preliminary data.</text>
</comment>
<organism evidence="2">
    <name type="scientific">Synechococcus sp. SB0676_bin_10</name>
    <dbReference type="NCBI Taxonomy" id="2604869"/>
    <lineage>
        <taxon>Bacteria</taxon>
        <taxon>Bacillati</taxon>
        <taxon>Cyanobacteriota</taxon>
        <taxon>Cyanophyceae</taxon>
        <taxon>Synechococcales</taxon>
        <taxon>Synechococcaceae</taxon>
        <taxon>Synechococcus</taxon>
    </lineage>
</organism>
<name>A0A6B1FD17_9SYNE</name>
<dbReference type="InterPro" id="IPR015032">
    <property type="entry name" value="ThsB__TIR-like_domain"/>
</dbReference>
<protein>
    <recommendedName>
        <fullName evidence="1">Thoeris protein ThsB TIR-like domain-containing protein</fullName>
    </recommendedName>
</protein>
<dbReference type="Pfam" id="PF08937">
    <property type="entry name" value="ThsB_TIR"/>
    <property type="match status" value="1"/>
</dbReference>